<dbReference type="Proteomes" id="UP000730739">
    <property type="component" value="Unassembled WGS sequence"/>
</dbReference>
<proteinExistence type="predicted"/>
<evidence type="ECO:0000313" key="2">
    <source>
        <dbReference type="Proteomes" id="UP000730739"/>
    </source>
</evidence>
<comment type="caution">
    <text evidence="1">The sequence shown here is derived from an EMBL/GenBank/DDBJ whole genome shotgun (WGS) entry which is preliminary data.</text>
</comment>
<evidence type="ECO:0000313" key="1">
    <source>
        <dbReference type="EMBL" id="MBP2238804.1"/>
    </source>
</evidence>
<gene>
    <name evidence="1" type="ORF">J2Z31_005345</name>
</gene>
<name>A0ABS4R7W6_9HYPH</name>
<sequence>MSRHTVQITNGTETDEQGMIGYDPPLRTFFLQAFPDPETDECALWLGAFIEEYPTLESIIEAARAQGYEVRGMTQKMMLAVLKEVGPRRPPSIGEQLGIVR</sequence>
<dbReference type="EMBL" id="JAGILA010000009">
    <property type="protein sequence ID" value="MBP2238804.1"/>
    <property type="molecule type" value="Genomic_DNA"/>
</dbReference>
<dbReference type="RefSeq" id="WP_209606149.1">
    <property type="nucleotide sequence ID" value="NZ_JAGILA010000009.1"/>
</dbReference>
<organism evidence="1 2">
    <name type="scientific">Sinorhizobium kostiense</name>
    <dbReference type="NCBI Taxonomy" id="76747"/>
    <lineage>
        <taxon>Bacteria</taxon>
        <taxon>Pseudomonadati</taxon>
        <taxon>Pseudomonadota</taxon>
        <taxon>Alphaproteobacteria</taxon>
        <taxon>Hyphomicrobiales</taxon>
        <taxon>Rhizobiaceae</taxon>
        <taxon>Sinorhizobium/Ensifer group</taxon>
        <taxon>Sinorhizobium</taxon>
    </lineage>
</organism>
<protein>
    <submittedName>
        <fullName evidence="1">Uncharacterized protein</fullName>
    </submittedName>
</protein>
<reference evidence="1 2" key="1">
    <citation type="submission" date="2021-03" db="EMBL/GenBank/DDBJ databases">
        <title>Genomic Encyclopedia of Type Strains, Phase IV (KMG-IV): sequencing the most valuable type-strain genomes for metagenomic binning, comparative biology and taxonomic classification.</title>
        <authorList>
            <person name="Goeker M."/>
        </authorList>
    </citation>
    <scope>NUCLEOTIDE SEQUENCE [LARGE SCALE GENOMIC DNA]</scope>
    <source>
        <strain evidence="1 2">DSM 13372</strain>
    </source>
</reference>
<keyword evidence="2" id="KW-1185">Reference proteome</keyword>
<accession>A0ABS4R7W6</accession>